<dbReference type="RefSeq" id="WP_089335783.1">
    <property type="nucleotide sequence ID" value="NZ_FZNO01000005.1"/>
</dbReference>
<keyword evidence="3" id="KW-1185">Reference proteome</keyword>
<feature type="region of interest" description="Disordered" evidence="1">
    <location>
        <begin position="254"/>
        <end position="329"/>
    </location>
</feature>
<evidence type="ECO:0000313" key="2">
    <source>
        <dbReference type="EMBL" id="SNR39601.1"/>
    </source>
</evidence>
<sequence>MTTTADDSAAEEAFEALLTGRPVPFEAAGLAAFTEAVRASATRPGRPNAALAELLATGLLTDQSEPSTRTAGTDGSPPARRGARVRNRRRFAMIFPALLAKIISAGAVAQADTGAGVVVVAVTGAGVVGVLPDPVQDTVASVVETVTPLDIEGGDEVAGDEVPGEDQTGTTDPGTVPTPVVETAPPAEPTEAEFSAETWALEGPDAYPSFGAWVSAGTHHDVAKALGVRFGELVSSRAREKGLDAEELAAAGVDLGELTGATPTAAPEAEQETTVATRETASGERGSGGNGNGNGNAVAGSNGNAGNGKAAAGNGAGSNGNGGKGNGRD</sequence>
<dbReference type="Proteomes" id="UP000198403">
    <property type="component" value="Unassembled WGS sequence"/>
</dbReference>
<feature type="compositionally biased region" description="Low complexity" evidence="1">
    <location>
        <begin position="255"/>
        <end position="277"/>
    </location>
</feature>
<dbReference type="OrthoDB" id="5194882at2"/>
<evidence type="ECO:0000256" key="1">
    <source>
        <dbReference type="SAM" id="MobiDB-lite"/>
    </source>
</evidence>
<dbReference type="EMBL" id="FZNO01000005">
    <property type="protein sequence ID" value="SNR39601.1"/>
    <property type="molecule type" value="Genomic_DNA"/>
</dbReference>
<accession>A0A238VZK2</accession>
<gene>
    <name evidence="2" type="ORF">SAMN06272737_105195</name>
</gene>
<dbReference type="AlphaFoldDB" id="A0A238VZK2"/>
<feature type="compositionally biased region" description="Gly residues" evidence="1">
    <location>
        <begin position="314"/>
        <end position="329"/>
    </location>
</feature>
<feature type="compositionally biased region" description="Low complexity" evidence="1">
    <location>
        <begin position="168"/>
        <end position="180"/>
    </location>
</feature>
<feature type="compositionally biased region" description="Low complexity" evidence="1">
    <location>
        <begin position="295"/>
        <end position="313"/>
    </location>
</feature>
<protein>
    <submittedName>
        <fullName evidence="2">Uncharacterized protein</fullName>
    </submittedName>
</protein>
<name>A0A238VZK2_9ACTN</name>
<reference evidence="2 3" key="1">
    <citation type="submission" date="2017-06" db="EMBL/GenBank/DDBJ databases">
        <authorList>
            <person name="Kim H.J."/>
            <person name="Triplett B.A."/>
        </authorList>
    </citation>
    <scope>NUCLEOTIDE SEQUENCE [LARGE SCALE GENOMIC DNA]</scope>
    <source>
        <strain evidence="2 3">DSM 44272</strain>
    </source>
</reference>
<evidence type="ECO:0000313" key="3">
    <source>
        <dbReference type="Proteomes" id="UP000198403"/>
    </source>
</evidence>
<feature type="region of interest" description="Disordered" evidence="1">
    <location>
        <begin position="152"/>
        <end position="180"/>
    </location>
</feature>
<proteinExistence type="predicted"/>
<feature type="compositionally biased region" description="Acidic residues" evidence="1">
    <location>
        <begin position="152"/>
        <end position="164"/>
    </location>
</feature>
<feature type="compositionally biased region" description="Polar residues" evidence="1">
    <location>
        <begin position="62"/>
        <end position="73"/>
    </location>
</feature>
<feature type="region of interest" description="Disordered" evidence="1">
    <location>
        <begin position="61"/>
        <end position="83"/>
    </location>
</feature>
<feature type="compositionally biased region" description="Gly residues" evidence="1">
    <location>
        <begin position="285"/>
        <end position="294"/>
    </location>
</feature>
<organism evidence="2 3">
    <name type="scientific">Blastococcus mobilis</name>
    <dbReference type="NCBI Taxonomy" id="1938746"/>
    <lineage>
        <taxon>Bacteria</taxon>
        <taxon>Bacillati</taxon>
        <taxon>Actinomycetota</taxon>
        <taxon>Actinomycetes</taxon>
        <taxon>Geodermatophilales</taxon>
        <taxon>Geodermatophilaceae</taxon>
        <taxon>Blastococcus</taxon>
    </lineage>
</organism>